<evidence type="ECO:0000256" key="3">
    <source>
        <dbReference type="ARBA" id="ARBA00022723"/>
    </source>
</evidence>
<evidence type="ECO:0000256" key="8">
    <source>
        <dbReference type="ARBA" id="ARBA00023118"/>
    </source>
</evidence>
<dbReference type="InterPro" id="IPR006935">
    <property type="entry name" value="Helicase/UvrB_N"/>
</dbReference>
<dbReference type="InterPro" id="IPR001650">
    <property type="entry name" value="Helicase_C-like"/>
</dbReference>
<evidence type="ECO:0000256" key="2">
    <source>
        <dbReference type="ARBA" id="ARBA00009046"/>
    </source>
</evidence>
<reference evidence="10 11" key="1">
    <citation type="submission" date="2019-02" db="EMBL/GenBank/DDBJ databases">
        <title>Deep-cultivation of Planctomycetes and their phenomic and genomic characterization uncovers novel biology.</title>
        <authorList>
            <person name="Wiegand S."/>
            <person name="Jogler M."/>
            <person name="Boedeker C."/>
            <person name="Pinto D."/>
            <person name="Vollmers J."/>
            <person name="Rivas-Marin E."/>
            <person name="Kohn T."/>
            <person name="Peeters S.H."/>
            <person name="Heuer A."/>
            <person name="Rast P."/>
            <person name="Oberbeckmann S."/>
            <person name="Bunk B."/>
            <person name="Jeske O."/>
            <person name="Meyerdierks A."/>
            <person name="Storesund J.E."/>
            <person name="Kallscheuer N."/>
            <person name="Luecker S."/>
            <person name="Lage O.M."/>
            <person name="Pohl T."/>
            <person name="Merkel B.J."/>
            <person name="Hornburger P."/>
            <person name="Mueller R.-W."/>
            <person name="Bruemmer F."/>
            <person name="Labrenz M."/>
            <person name="Spormann A.M."/>
            <person name="Op den Camp H."/>
            <person name="Overmann J."/>
            <person name="Amann R."/>
            <person name="Jetten M.S.M."/>
            <person name="Mascher T."/>
            <person name="Medema M.H."/>
            <person name="Devos D.P."/>
            <person name="Kaster A.-K."/>
            <person name="Ovreas L."/>
            <person name="Rohde M."/>
            <person name="Galperin M.Y."/>
            <person name="Jogler C."/>
        </authorList>
    </citation>
    <scope>NUCLEOTIDE SEQUENCE [LARGE SCALE GENOMIC DNA]</scope>
    <source>
        <strain evidence="10 11">K23_9</strain>
    </source>
</reference>
<sequence length="1375" mass="153335">MSDSKLNIETFQAFFREVHGHAPYPWQVRMCQEVLQTGWRDFIQLPTGSGKTSVLDIAVFSLAAQADLPPAERTAATRIFFVIDRRIVVDEADRSARKMADHLQQSLFRSDDSASIQVALQLRKLADSDGRVMDEKNRCPLEVHSLRGGFYRTNQWAGSLVQPMIVTSTVDQVGSRMLFRGYGISPMARPLQAALTATDSLLILDEAHTATAMGETVETIRKYQLRQTADSTPIAKPMSIVQMTATLPARANRVAEDRIFRLCKKTDLADNESPLVTRYQTKKPVHLSVAKSAKGKKVLKQLAKDLSVRVQRHLEDGIGSIAIVVNRIATARALHELLNTKRFDIDLHLMIGRMRPIDRDQTARKLQGSLGTNSETENSKPIVVVSTQCLEVGADLDFDRMISEAASLDALRQRFGRLNRGGRAVDCQGEVVIRGDYDLTEAQLDKRIRSNDVDPVYGAALIRTFRWLQSIGDDDRVDFGGSAMDQQWDQLLALNTQVAKNLLIDEPETTTLLPSHVDLLSQTYQFFVPSDDAQSDRKHAITVHPDPDVGVFLHGRQSRETDVLICWRADLAEVKTVDGSKQFVTIDQRHLTATVSEAPPTSPECMAISIRTVKEFLSGQSLSLGDADQAFVADVKQEDDFIALGSRPVIWRGPDESVVCTNTSQIRPGDTLVMPVSAGGWSQLGHVPSNIPDPAVTRIDADNSEQIVSLLQVDVADQAALRSSWKPQVRLYPLQENAGLLPSGTIKRMRDRETSEESSSIGFQFVGELKRIANWLVDSGQTPQVGQHSVIISAKKRLVRRDVLKLTDRESVESANLDFDDANSASSDVPILLRDHLCRVRNRAKRLGETIGLGDLATTMGRAGELHDLGKADPRFQSVLFGGSTREAWLRRSLLAKSSRAARTQYDRRRDHQRAGLPTNFRHELLSFQLVDHLNLSNDPLLLHLIAAHHGHGRPWMPPCQDDDPPPVDLHSIGIEQVIDDRNEAVDALSRAAIASRFWRIQQQYGAWGTAYLESVLRIADQQISREESEGRHDQNDGPAFVIKAGSTSTKADAGGLCLTGIEADNPLGFLATLGLFRIINDAFEMPVQLYWDVHDGAWRPFLIGPEPINAQQIEKIACDHITTDIAAALNKFDELEPDAKGAGKITACPKRFHAVANELLGKYLIDPRQNRLDCDIAAALGNECSQKRSAKERVIEHSELYMTKGSGHQRMLDLMRVIREQTTWEHIEKTLFSPWAYDDVGRGRSLRWDPAEDRPYAHRWKNPSSDPAMTMLGANYLAIEALSFFPTALVGSRTGALSLQTTAFKRIVRETCFSWPVWTIPMTIDAVKSLLHSSENHFADPNDFRLSQHGVAIVKRVRRVRNDKYFNFSHVESV</sequence>
<dbReference type="EC" id="3.1.-.-" evidence="10"/>
<dbReference type="GO" id="GO:0046872">
    <property type="term" value="F:metal ion binding"/>
    <property type="evidence" value="ECO:0007669"/>
    <property type="project" value="UniProtKB-KW"/>
</dbReference>
<evidence type="ECO:0000256" key="4">
    <source>
        <dbReference type="ARBA" id="ARBA00022741"/>
    </source>
</evidence>
<dbReference type="InterPro" id="IPR038257">
    <property type="entry name" value="CRISPR-assoc_Cas3_HD_sf"/>
</dbReference>
<keyword evidence="7" id="KW-0067">ATP-binding</keyword>
<dbReference type="SUPFAM" id="SSF109604">
    <property type="entry name" value="HD-domain/PDEase-like"/>
    <property type="match status" value="1"/>
</dbReference>
<dbReference type="PROSITE" id="PS51643">
    <property type="entry name" value="HD_CAS3"/>
    <property type="match status" value="1"/>
</dbReference>
<dbReference type="InterPro" id="IPR013444">
    <property type="entry name" value="Helicase_Cas3_CRISPR-ass_Anaes"/>
</dbReference>
<keyword evidence="11" id="KW-1185">Reference proteome</keyword>
<dbReference type="InterPro" id="IPR006483">
    <property type="entry name" value="CRISPR-assoc_Cas3_HD"/>
</dbReference>
<evidence type="ECO:0000256" key="6">
    <source>
        <dbReference type="ARBA" id="ARBA00022806"/>
    </source>
</evidence>
<dbReference type="Proteomes" id="UP000319817">
    <property type="component" value="Chromosome"/>
</dbReference>
<evidence type="ECO:0000259" key="9">
    <source>
        <dbReference type="PROSITE" id="PS51643"/>
    </source>
</evidence>
<protein>
    <submittedName>
        <fullName evidence="10">CRISPR-associated endonuclease/helicase Cas3</fullName>
        <ecNumber evidence="10">3.1.-.-</ecNumber>
    </submittedName>
</protein>
<dbReference type="NCBIfam" id="TIGR02621">
    <property type="entry name" value="cas3_GSU0051"/>
    <property type="match status" value="1"/>
</dbReference>
<keyword evidence="5 10" id="KW-0378">Hydrolase</keyword>
<dbReference type="Gene3D" id="1.10.3210.30">
    <property type="match status" value="1"/>
</dbReference>
<evidence type="ECO:0000256" key="5">
    <source>
        <dbReference type="ARBA" id="ARBA00022801"/>
    </source>
</evidence>
<dbReference type="Pfam" id="PF04851">
    <property type="entry name" value="ResIII"/>
    <property type="match status" value="1"/>
</dbReference>
<name>A0A517P2N7_9BACT</name>
<keyword evidence="6 10" id="KW-0347">Helicase</keyword>
<evidence type="ECO:0000256" key="1">
    <source>
        <dbReference type="ARBA" id="ARBA00006847"/>
    </source>
</evidence>
<dbReference type="SMART" id="SM00487">
    <property type="entry name" value="DEXDc"/>
    <property type="match status" value="1"/>
</dbReference>
<evidence type="ECO:0000313" key="10">
    <source>
        <dbReference type="EMBL" id="QDT13608.1"/>
    </source>
</evidence>
<feature type="domain" description="HD Cas3-type" evidence="9">
    <location>
        <begin position="826"/>
        <end position="1024"/>
    </location>
</feature>
<organism evidence="10 11">
    <name type="scientific">Stieleria marina</name>
    <dbReference type="NCBI Taxonomy" id="1930275"/>
    <lineage>
        <taxon>Bacteria</taxon>
        <taxon>Pseudomonadati</taxon>
        <taxon>Planctomycetota</taxon>
        <taxon>Planctomycetia</taxon>
        <taxon>Pirellulales</taxon>
        <taxon>Pirellulaceae</taxon>
        <taxon>Stieleria</taxon>
    </lineage>
</organism>
<dbReference type="InterPro" id="IPR027417">
    <property type="entry name" value="P-loop_NTPase"/>
</dbReference>
<comment type="similarity">
    <text evidence="1">In the N-terminal section; belongs to the CRISPR-associated nuclease Cas3-HD family.</text>
</comment>
<dbReference type="Pfam" id="PF22590">
    <property type="entry name" value="Cas3-like_C_2"/>
    <property type="match status" value="1"/>
</dbReference>
<dbReference type="GO" id="GO:0003677">
    <property type="term" value="F:DNA binding"/>
    <property type="evidence" value="ECO:0007669"/>
    <property type="project" value="InterPro"/>
</dbReference>
<accession>A0A517P2N7</accession>
<dbReference type="NCBIfam" id="TIGR01596">
    <property type="entry name" value="cas3_HD"/>
    <property type="match status" value="1"/>
</dbReference>
<keyword evidence="8" id="KW-0051">Antiviral defense</keyword>
<dbReference type="InterPro" id="IPR014001">
    <property type="entry name" value="Helicase_ATP-bd"/>
</dbReference>
<dbReference type="EMBL" id="CP036526">
    <property type="protein sequence ID" value="QDT13608.1"/>
    <property type="molecule type" value="Genomic_DNA"/>
</dbReference>
<dbReference type="GO" id="GO:0051607">
    <property type="term" value="P:defense response to virus"/>
    <property type="evidence" value="ECO:0007669"/>
    <property type="project" value="UniProtKB-KW"/>
</dbReference>
<gene>
    <name evidence="10" type="primary">ygcB</name>
    <name evidence="10" type="ORF">K239x_56280</name>
</gene>
<keyword evidence="10" id="KW-0540">Nuclease</keyword>
<dbReference type="GO" id="GO:0004519">
    <property type="term" value="F:endonuclease activity"/>
    <property type="evidence" value="ECO:0007669"/>
    <property type="project" value="UniProtKB-KW"/>
</dbReference>
<proteinExistence type="inferred from homology"/>
<dbReference type="Pfam" id="PF18019">
    <property type="entry name" value="Cas3_HD"/>
    <property type="match status" value="1"/>
</dbReference>
<dbReference type="RefSeq" id="WP_145421312.1">
    <property type="nucleotide sequence ID" value="NZ_CP036526.1"/>
</dbReference>
<keyword evidence="4" id="KW-0547">Nucleotide-binding</keyword>
<evidence type="ECO:0000256" key="7">
    <source>
        <dbReference type="ARBA" id="ARBA00022840"/>
    </source>
</evidence>
<dbReference type="Gene3D" id="3.40.50.300">
    <property type="entry name" value="P-loop containing nucleotide triphosphate hydrolases"/>
    <property type="match status" value="2"/>
</dbReference>
<keyword evidence="3" id="KW-0479">Metal-binding</keyword>
<dbReference type="OrthoDB" id="9810236at2"/>
<evidence type="ECO:0000313" key="11">
    <source>
        <dbReference type="Proteomes" id="UP000319817"/>
    </source>
</evidence>
<dbReference type="GO" id="GO:0004386">
    <property type="term" value="F:helicase activity"/>
    <property type="evidence" value="ECO:0007669"/>
    <property type="project" value="UniProtKB-KW"/>
</dbReference>
<dbReference type="SMART" id="SM00490">
    <property type="entry name" value="HELICc"/>
    <property type="match status" value="1"/>
</dbReference>
<comment type="similarity">
    <text evidence="2">In the central section; belongs to the CRISPR-associated helicase Cas3 family.</text>
</comment>
<dbReference type="InterPro" id="IPR054712">
    <property type="entry name" value="Cas3-like_dom"/>
</dbReference>
<dbReference type="GO" id="GO:0005524">
    <property type="term" value="F:ATP binding"/>
    <property type="evidence" value="ECO:0007669"/>
    <property type="project" value="UniProtKB-KW"/>
</dbReference>
<dbReference type="SUPFAM" id="SSF52540">
    <property type="entry name" value="P-loop containing nucleoside triphosphate hydrolases"/>
    <property type="match status" value="1"/>
</dbReference>
<keyword evidence="10" id="KW-0255">Endonuclease</keyword>
<dbReference type="GO" id="GO:0016787">
    <property type="term" value="F:hydrolase activity"/>
    <property type="evidence" value="ECO:0007669"/>
    <property type="project" value="UniProtKB-KW"/>
</dbReference>